<protein>
    <submittedName>
        <fullName evidence="1">Uncharacterized protein</fullName>
    </submittedName>
</protein>
<evidence type="ECO:0000313" key="1">
    <source>
        <dbReference type="EMBL" id="EZH83381.1"/>
    </source>
</evidence>
<accession>A0ABN0SG95</accession>
<dbReference type="EMBL" id="JFJN01000011">
    <property type="protein sequence ID" value="EZH83381.1"/>
    <property type="molecule type" value="Genomic_DNA"/>
</dbReference>
<gene>
    <name evidence="1" type="ORF">AU05_01830</name>
</gene>
<sequence>MSAPSYALQRAQTLLHAAIDLIGNAVAACTSRVARAKNGNTLVSSGRNWCAETSLKQSLRKCQTAGNAGKVAVTELGSNPCGDAAGIDHARMWIRDDWIDRCHARLHVAADDHVAITRLGYAHQHGYQDQYAAIPLHARHPLKGVAQ</sequence>
<name>A0ABN0SG95_9GAMM</name>
<proteinExistence type="predicted"/>
<evidence type="ECO:0000313" key="2">
    <source>
        <dbReference type="Proteomes" id="UP000023842"/>
    </source>
</evidence>
<reference evidence="2" key="1">
    <citation type="journal article" date="2014" name="Genome Announc.">
        <title>Draft Genome Sequence of the algae degrading bacterium Pseudomonas mendocina AD6.</title>
        <authorList>
            <person name="Barney B.M."/>
            <person name="Lenneman E.M."/>
        </authorList>
    </citation>
    <scope>NUCLEOTIDE SEQUENCE [LARGE SCALE GENOMIC DNA]</scope>
    <source>
        <strain evidence="2">AD6</strain>
    </source>
</reference>
<keyword evidence="2" id="KW-1185">Reference proteome</keyword>
<dbReference type="Proteomes" id="UP000023842">
    <property type="component" value="Unassembled WGS sequence"/>
</dbReference>
<comment type="caution">
    <text evidence="1">The sequence shown here is derived from an EMBL/GenBank/DDBJ whole genome shotgun (WGS) entry which is preliminary data.</text>
</comment>
<organism evidence="1 2">
    <name type="scientific">Ectopseudomonas composti</name>
    <dbReference type="NCBI Taxonomy" id="658457"/>
    <lineage>
        <taxon>Bacteria</taxon>
        <taxon>Pseudomonadati</taxon>
        <taxon>Pseudomonadota</taxon>
        <taxon>Gammaproteobacteria</taxon>
        <taxon>Pseudomonadales</taxon>
        <taxon>Pseudomonadaceae</taxon>
        <taxon>Ectopseudomonas</taxon>
    </lineage>
</organism>